<gene>
    <name evidence="2" type="ORF">GV68_06630</name>
</gene>
<protein>
    <submittedName>
        <fullName evidence="2">Uncharacterized protein</fullName>
    </submittedName>
</protein>
<evidence type="ECO:0000256" key="1">
    <source>
        <dbReference type="SAM" id="Phobius"/>
    </source>
</evidence>
<name>A0A922NZ24_9HYPH</name>
<comment type="caution">
    <text evidence="2">The sequence shown here is derived from an EMBL/GenBank/DDBJ whole genome shotgun (WGS) entry which is preliminary data.</text>
</comment>
<dbReference type="Proteomes" id="UP000052167">
    <property type="component" value="Unassembled WGS sequence"/>
</dbReference>
<sequence length="72" mass="8569">MTPKPEVYEQQKNEIEQQYAQHNLDRDMADAYRSSLAEDPREHARKLRAENRGLFVFLLLVFAAFGLFVWLR</sequence>
<dbReference type="EMBL" id="JOKJ01000016">
    <property type="protein sequence ID" value="KEQ06342.1"/>
    <property type="molecule type" value="Genomic_DNA"/>
</dbReference>
<organism evidence="2 3">
    <name type="scientific">Pseudorhizobium pelagicum</name>
    <dbReference type="NCBI Taxonomy" id="1509405"/>
    <lineage>
        <taxon>Bacteria</taxon>
        <taxon>Pseudomonadati</taxon>
        <taxon>Pseudomonadota</taxon>
        <taxon>Alphaproteobacteria</taxon>
        <taxon>Hyphomicrobiales</taxon>
        <taxon>Rhizobiaceae</taxon>
        <taxon>Rhizobium/Agrobacterium group</taxon>
        <taxon>Pseudorhizobium</taxon>
    </lineage>
</organism>
<keyword evidence="1" id="KW-1133">Transmembrane helix</keyword>
<keyword evidence="1" id="KW-0812">Transmembrane</keyword>
<dbReference type="AlphaFoldDB" id="A0A922NZ24"/>
<reference evidence="2 3" key="1">
    <citation type="submission" date="2014-06" db="EMBL/GenBank/DDBJ databases">
        <title>Rhizobium pelagicum/R2-400B4.</title>
        <authorList>
            <person name="Kimes N.E."/>
            <person name="Lopez-Perez M."/>
        </authorList>
    </citation>
    <scope>NUCLEOTIDE SEQUENCE [LARGE SCALE GENOMIC DNA]</scope>
    <source>
        <strain evidence="2 3">R2-400B4</strain>
    </source>
</reference>
<evidence type="ECO:0000313" key="2">
    <source>
        <dbReference type="EMBL" id="KEQ06342.1"/>
    </source>
</evidence>
<keyword evidence="1" id="KW-0472">Membrane</keyword>
<keyword evidence="3" id="KW-1185">Reference proteome</keyword>
<feature type="transmembrane region" description="Helical" evidence="1">
    <location>
        <begin position="53"/>
        <end position="71"/>
    </location>
</feature>
<accession>A0A922NZ24</accession>
<dbReference type="RefSeq" id="WP_037166426.1">
    <property type="nucleotide sequence ID" value="NZ_CAJXID010000015.1"/>
</dbReference>
<dbReference type="OrthoDB" id="8410913at2"/>
<proteinExistence type="predicted"/>
<evidence type="ECO:0000313" key="3">
    <source>
        <dbReference type="Proteomes" id="UP000052167"/>
    </source>
</evidence>